<sequence length="684" mass="78130">MSSRNPNDGWELMEYININGEGSGEEYLNDINIFFEACEFPNDRQAAILNRKIDGYLSSSKQIAFENTAYRGLVFLLKYNYLPQRHGNLTKNIVRLLFSLPVQYHLQMASIFCTFLVCHVRILDNTIAIVFDFLYQCHNSNPQQVQNIISSCISLLLAKTHSPSDFFQLFQFFLKCTSMVSGFRGSLWISCILFEAISNEIIDKSLIEQLIVETISFIRSQSEFAYERHVVLAVLFILAVRFDLIRTISPKTLFTISGYLGEILNLRVGLPIFLQFFYGHCLSVLMELMKGEIMVHPFLLALLKKLPEIRYENVLTSLRSIAITLSGPLNSAMSFHLMPIWLEISKPIFSNLVKKMGTSELTNVPKILAPYRGLRNPSTICYGNSTIQMLSKIPLFRQHFDRHCKSGETCGDLHKELKEVFDSLDTPLDEKEVDASNFICISRPNHFEDDAQEDAQEYLSHLLDQLQVESTSKTSPASPSYIADTFIGCQSRVSNCATCRWEIDKREETFTTLMLPLEYYSYVTNLQQNDNENKPSIQSMVDSLSRELIEDTPKCEKCGGDDNGVYSRNVDVTFRKAPPCLLLNVKIFYFDMVTGSTVKKMSKFDINDTVTLKLEDGTVQRYQIFGFVLHGGDHASSGHYVWACEMADRWAVFNDEEVEFVDLENILSPSNLSPYILVYTLQKN</sequence>
<dbReference type="Pfam" id="PF00443">
    <property type="entry name" value="UCH"/>
    <property type="match status" value="1"/>
</dbReference>
<proteinExistence type="predicted"/>
<protein>
    <submittedName>
        <fullName evidence="4">USP domain-containing protein</fullName>
    </submittedName>
</protein>
<dbReference type="SUPFAM" id="SSF54001">
    <property type="entry name" value="Cysteine proteinases"/>
    <property type="match status" value="1"/>
</dbReference>
<feature type="domain" description="USP" evidence="1">
    <location>
        <begin position="372"/>
        <end position="682"/>
    </location>
</feature>
<dbReference type="Gene3D" id="3.90.70.10">
    <property type="entry name" value="Cysteine proteinases"/>
    <property type="match status" value="1"/>
</dbReference>
<dbReference type="GO" id="GO:0004843">
    <property type="term" value="F:cysteine-type deubiquitinase activity"/>
    <property type="evidence" value="ECO:0007669"/>
    <property type="project" value="InterPro"/>
</dbReference>
<evidence type="ECO:0000259" key="1">
    <source>
        <dbReference type="PROSITE" id="PS50235"/>
    </source>
</evidence>
<dbReference type="InterPro" id="IPR038765">
    <property type="entry name" value="Papain-like_cys_pep_sf"/>
</dbReference>
<dbReference type="OrthoDB" id="6313598at2759"/>
<dbReference type="Proteomes" id="UP000278807">
    <property type="component" value="Unassembled WGS sequence"/>
</dbReference>
<dbReference type="InterPro" id="IPR001394">
    <property type="entry name" value="Peptidase_C19_UCH"/>
</dbReference>
<dbReference type="CDD" id="cd02257">
    <property type="entry name" value="Peptidase_C19"/>
    <property type="match status" value="1"/>
</dbReference>
<keyword evidence="3" id="KW-1185">Reference proteome</keyword>
<organism evidence="4">
    <name type="scientific">Rodentolepis nana</name>
    <name type="common">Dwarf tapeworm</name>
    <name type="synonym">Hymenolepis nana</name>
    <dbReference type="NCBI Taxonomy" id="102285"/>
    <lineage>
        <taxon>Eukaryota</taxon>
        <taxon>Metazoa</taxon>
        <taxon>Spiralia</taxon>
        <taxon>Lophotrochozoa</taxon>
        <taxon>Platyhelminthes</taxon>
        <taxon>Cestoda</taxon>
        <taxon>Eucestoda</taxon>
        <taxon>Cyclophyllidea</taxon>
        <taxon>Hymenolepididae</taxon>
        <taxon>Rodentolepis</taxon>
    </lineage>
</organism>
<dbReference type="STRING" id="102285.A0A0R3T1I1"/>
<evidence type="ECO:0000313" key="3">
    <source>
        <dbReference type="Proteomes" id="UP000278807"/>
    </source>
</evidence>
<dbReference type="InterPro" id="IPR028889">
    <property type="entry name" value="USP"/>
</dbReference>
<dbReference type="EMBL" id="UZAE01000226">
    <property type="protein sequence ID" value="VDN96590.1"/>
    <property type="molecule type" value="Genomic_DNA"/>
</dbReference>
<reference evidence="2 3" key="2">
    <citation type="submission" date="2018-11" db="EMBL/GenBank/DDBJ databases">
        <authorList>
            <consortium name="Pathogen Informatics"/>
        </authorList>
    </citation>
    <scope>NUCLEOTIDE SEQUENCE [LARGE SCALE GENOMIC DNA]</scope>
</reference>
<reference evidence="4" key="1">
    <citation type="submission" date="2017-02" db="UniProtKB">
        <authorList>
            <consortium name="WormBaseParasite"/>
        </authorList>
    </citation>
    <scope>IDENTIFICATION</scope>
</reference>
<dbReference type="GO" id="GO:0005634">
    <property type="term" value="C:nucleus"/>
    <property type="evidence" value="ECO:0007669"/>
    <property type="project" value="TreeGrafter"/>
</dbReference>
<dbReference type="PROSITE" id="PS50235">
    <property type="entry name" value="USP_3"/>
    <property type="match status" value="1"/>
</dbReference>
<name>A0A0R3T1I1_RODNA</name>
<dbReference type="AlphaFoldDB" id="A0A0R3T1I1"/>
<dbReference type="PANTHER" id="PTHR24006">
    <property type="entry name" value="UBIQUITIN CARBOXYL-TERMINAL HYDROLASE"/>
    <property type="match status" value="1"/>
</dbReference>
<dbReference type="WBParaSite" id="HNAJ_0000073101-mRNA-1">
    <property type="protein sequence ID" value="HNAJ_0000073101-mRNA-1"/>
    <property type="gene ID" value="HNAJ_0000073101"/>
</dbReference>
<accession>A0A0R3T1I1</accession>
<dbReference type="GO" id="GO:0016579">
    <property type="term" value="P:protein deubiquitination"/>
    <property type="evidence" value="ECO:0007669"/>
    <property type="project" value="InterPro"/>
</dbReference>
<dbReference type="GO" id="GO:0005829">
    <property type="term" value="C:cytosol"/>
    <property type="evidence" value="ECO:0007669"/>
    <property type="project" value="TreeGrafter"/>
</dbReference>
<gene>
    <name evidence="2" type="ORF">HNAJ_LOCUS731</name>
</gene>
<evidence type="ECO:0000313" key="2">
    <source>
        <dbReference type="EMBL" id="VDN96590.1"/>
    </source>
</evidence>
<evidence type="ECO:0000313" key="4">
    <source>
        <dbReference type="WBParaSite" id="HNAJ_0000073101-mRNA-1"/>
    </source>
</evidence>
<dbReference type="InterPro" id="IPR050164">
    <property type="entry name" value="Peptidase_C19"/>
</dbReference>